<evidence type="ECO:0000313" key="11">
    <source>
        <dbReference type="Proteomes" id="UP000326062"/>
    </source>
</evidence>
<dbReference type="AlphaFoldDB" id="A0A5N3XT12"/>
<dbReference type="Gene3D" id="2.60.40.10">
    <property type="entry name" value="Immunoglobulins"/>
    <property type="match status" value="1"/>
</dbReference>
<feature type="domain" description="Type I cytokine receptor cytokine-binding" evidence="8">
    <location>
        <begin position="84"/>
        <end position="122"/>
    </location>
</feature>
<evidence type="ECO:0000256" key="6">
    <source>
        <dbReference type="ARBA" id="ARBA00023170"/>
    </source>
</evidence>
<evidence type="ECO:0000256" key="3">
    <source>
        <dbReference type="ARBA" id="ARBA00022729"/>
    </source>
</evidence>
<dbReference type="EMBL" id="VCEB01000005">
    <property type="protein sequence ID" value="KAB0376533.1"/>
    <property type="molecule type" value="Genomic_DNA"/>
</dbReference>
<keyword evidence="7" id="KW-0325">Glycoprotein</keyword>
<comment type="subcellular location">
    <subcellularLocation>
        <location evidence="1">Membrane</location>
        <topology evidence="1">Single-pass type I membrane protein</topology>
    </subcellularLocation>
</comment>
<keyword evidence="5" id="KW-0472">Membrane</keyword>
<dbReference type="SUPFAM" id="SSF49265">
    <property type="entry name" value="Fibronectin type III"/>
    <property type="match status" value="1"/>
</dbReference>
<feature type="domain" description="IL-3 receptor alpha chain N-terminal" evidence="9">
    <location>
        <begin position="21"/>
        <end position="76"/>
    </location>
</feature>
<comment type="caution">
    <text evidence="10">The sequence shown here is derived from an EMBL/GenBank/DDBJ whole genome shotgun (WGS) entry which is preliminary data.</text>
</comment>
<sequence length="273" mass="31302">DTALLLTQEHQNLPTLEMTCSLNVKFDPKTTKPTWDYKKNATYGEYVLIHKEKGQIKKKLKVKEYQCTFPDCSLHSWRGTAAPNLSCLIYNADFMICTWVKGQAVPDDVQYFFYFLVNGTSQETGIQFSDSVLLKEIEQYNPPNNIAIHCNESHCLGWWEIQHDTSSSRNQLRNFLKPGFKAKFTVKIRMADFGSEEPESSWVHVYVLVVLGTPVCDLTHRLFLLVPQTKDKLNDNHQIDHEILWETFTHETGKGGKEKVLTMGKVAEAPAEL</sequence>
<name>A0A5N3XT12_MUNRE</name>
<evidence type="ECO:0000259" key="9">
    <source>
        <dbReference type="Pfam" id="PF18611"/>
    </source>
</evidence>
<evidence type="ECO:0000313" key="10">
    <source>
        <dbReference type="EMBL" id="KAB0376533.1"/>
    </source>
</evidence>
<evidence type="ECO:0000256" key="5">
    <source>
        <dbReference type="ARBA" id="ARBA00023136"/>
    </source>
</evidence>
<gene>
    <name evidence="10" type="ORF">FD755_010977</name>
</gene>
<evidence type="ECO:0000256" key="1">
    <source>
        <dbReference type="ARBA" id="ARBA00004479"/>
    </source>
</evidence>
<evidence type="ECO:0000256" key="2">
    <source>
        <dbReference type="ARBA" id="ARBA00022692"/>
    </source>
</evidence>
<keyword evidence="4" id="KW-1133">Transmembrane helix</keyword>
<dbReference type="GO" id="GO:0016020">
    <property type="term" value="C:membrane"/>
    <property type="evidence" value="ECO:0007669"/>
    <property type="project" value="UniProtKB-SubCell"/>
</dbReference>
<dbReference type="Pfam" id="PF18611">
    <property type="entry name" value="IL3Ra_N"/>
    <property type="match status" value="1"/>
</dbReference>
<dbReference type="InterPro" id="IPR013783">
    <property type="entry name" value="Ig-like_fold"/>
</dbReference>
<keyword evidence="11" id="KW-1185">Reference proteome</keyword>
<keyword evidence="2" id="KW-0812">Transmembrane</keyword>
<dbReference type="InterPro" id="IPR015321">
    <property type="entry name" value="TypeI_recpt_CBD"/>
</dbReference>
<evidence type="ECO:0000256" key="4">
    <source>
        <dbReference type="ARBA" id="ARBA00022989"/>
    </source>
</evidence>
<dbReference type="InterPro" id="IPR036116">
    <property type="entry name" value="FN3_sf"/>
</dbReference>
<protein>
    <recommendedName>
        <fullName evidence="12">Type I cytokine receptor cytokine-binding domain-containing protein</fullName>
    </recommendedName>
</protein>
<dbReference type="Pfam" id="PF09240">
    <property type="entry name" value="IL6Ra-bind"/>
    <property type="match status" value="1"/>
</dbReference>
<evidence type="ECO:0000256" key="7">
    <source>
        <dbReference type="ARBA" id="ARBA00023180"/>
    </source>
</evidence>
<proteinExistence type="predicted"/>
<keyword evidence="3" id="KW-0732">Signal</keyword>
<evidence type="ECO:0008006" key="12">
    <source>
        <dbReference type="Google" id="ProtNLM"/>
    </source>
</evidence>
<feature type="non-terminal residue" evidence="10">
    <location>
        <position position="1"/>
    </location>
</feature>
<evidence type="ECO:0000259" key="8">
    <source>
        <dbReference type="Pfam" id="PF09240"/>
    </source>
</evidence>
<accession>A0A5N3XT12</accession>
<keyword evidence="6" id="KW-0675">Receptor</keyword>
<reference evidence="10 11" key="1">
    <citation type="submission" date="2019-06" db="EMBL/GenBank/DDBJ databases">
        <title>Discovery of a novel chromosome fission-fusion reversal in muntjac.</title>
        <authorList>
            <person name="Mudd A.B."/>
            <person name="Bredeson J.V."/>
            <person name="Baum R."/>
            <person name="Hockemeyer D."/>
            <person name="Rokhsar D.S."/>
        </authorList>
    </citation>
    <scope>NUCLEOTIDE SEQUENCE [LARGE SCALE GENOMIC DNA]</scope>
    <source>
        <strain evidence="10">UCam_UCB_Mr</strain>
        <tissue evidence="10">Fibroblast cell line</tissue>
    </source>
</reference>
<organism evidence="10 11">
    <name type="scientific">Muntiacus reevesi</name>
    <name type="common">Reeves' muntjac</name>
    <name type="synonym">Cervus reevesi</name>
    <dbReference type="NCBI Taxonomy" id="9886"/>
    <lineage>
        <taxon>Eukaryota</taxon>
        <taxon>Metazoa</taxon>
        <taxon>Chordata</taxon>
        <taxon>Craniata</taxon>
        <taxon>Vertebrata</taxon>
        <taxon>Euteleostomi</taxon>
        <taxon>Mammalia</taxon>
        <taxon>Eutheria</taxon>
        <taxon>Laurasiatheria</taxon>
        <taxon>Artiodactyla</taxon>
        <taxon>Ruminantia</taxon>
        <taxon>Pecora</taxon>
        <taxon>Cervidae</taxon>
        <taxon>Muntiacinae</taxon>
        <taxon>Muntiacus</taxon>
    </lineage>
</organism>
<dbReference type="Proteomes" id="UP000326062">
    <property type="component" value="Chromosome 5"/>
</dbReference>
<dbReference type="InterPro" id="IPR040907">
    <property type="entry name" value="IL3Ra_N"/>
</dbReference>